<accession>A0A6H5HVE5</accession>
<protein>
    <submittedName>
        <fullName evidence="2">Uncharacterized protein</fullName>
    </submittedName>
</protein>
<dbReference type="Proteomes" id="UP000479190">
    <property type="component" value="Unassembled WGS sequence"/>
</dbReference>
<dbReference type="AlphaFoldDB" id="A0A6H5HVE5"/>
<evidence type="ECO:0000313" key="3">
    <source>
        <dbReference type="Proteomes" id="UP000479190"/>
    </source>
</evidence>
<evidence type="ECO:0000256" key="1">
    <source>
        <dbReference type="SAM" id="MobiDB-lite"/>
    </source>
</evidence>
<dbReference type="OrthoDB" id="8188927at2759"/>
<proteinExistence type="predicted"/>
<feature type="compositionally biased region" description="Basic residues" evidence="1">
    <location>
        <begin position="682"/>
        <end position="701"/>
    </location>
</feature>
<sequence>MDPSAIFNCAISATRHYTRSTSHATLVGLVTSCWAARNISARSARTQPSQAERQSEIDVANFRLPPPPPPPPPAPPSKRYYIRAARAQSKIYRYRYPRRLVVETETHEAHCGNVLMMHTYRPAIHYTITSRASELDDVDDYDSKRERDRDVPNLDLRSPRARGAVVIYTYNLLRLYIIRPQRVCVVQGLNCYQCGQYNDGVGSITPCINYTATQLKECPKTSEYCIVQSSQKPVQRSKADAHWNERKRKSNEAAAAVWLSAKHRFACAAQFNRRNISQKSSAFPVDVYAIKHTDTGSRNRVLLQRIRGAALSKHNLIVRCSCRGNPRGALISTERKNINYTCVSSAPLARVRNPISMRCATAAAAAAALYRKHDNGIVTTLKPLSCTNFPKKGYVFDFWRLKIQTLDDGFAKASDVSAKSSAIRKRIAHQVDYNATSVLRVPACGRSPPAFGYTSGAAHITERWKGKVSILRGAGIKFPAARINQTAFKLLEMENSDCHRQRNFSATAVYMCRGTRSTSSESFSTRELSGGDRSEKTMTTILALNACSGTFFAATLDRKEDDFWRTARLERAMRPLDEETGNRLQGHRGLLHLSALRHRHTRVGDLLRWCDLQRLEPPDRPEASPVLLEILRAQGDIRPRGCRRRPPRGHPTRGRPDSSDRLRQRPEMSISARHTAGIDRRGSRRVRAPARRSRGHGHHRPVVGQHGQSQGHTALVRQSAEDGRHLRLQSLRRRRVVVLHPALDNLHRLSLSPALQLRHENHSLEFSP</sequence>
<organism evidence="2 3">
    <name type="scientific">Trichogramma brassicae</name>
    <dbReference type="NCBI Taxonomy" id="86971"/>
    <lineage>
        <taxon>Eukaryota</taxon>
        <taxon>Metazoa</taxon>
        <taxon>Ecdysozoa</taxon>
        <taxon>Arthropoda</taxon>
        <taxon>Hexapoda</taxon>
        <taxon>Insecta</taxon>
        <taxon>Pterygota</taxon>
        <taxon>Neoptera</taxon>
        <taxon>Endopterygota</taxon>
        <taxon>Hymenoptera</taxon>
        <taxon>Apocrita</taxon>
        <taxon>Proctotrupomorpha</taxon>
        <taxon>Chalcidoidea</taxon>
        <taxon>Trichogrammatidae</taxon>
        <taxon>Trichogramma</taxon>
    </lineage>
</organism>
<keyword evidence="3" id="KW-1185">Reference proteome</keyword>
<feature type="compositionally biased region" description="Basic and acidic residues" evidence="1">
    <location>
        <begin position="654"/>
        <end position="666"/>
    </location>
</feature>
<feature type="compositionally biased region" description="Basic residues" evidence="1">
    <location>
        <begin position="640"/>
        <end position="653"/>
    </location>
</feature>
<evidence type="ECO:0000313" key="2">
    <source>
        <dbReference type="EMBL" id="CAB0029419.1"/>
    </source>
</evidence>
<feature type="region of interest" description="Disordered" evidence="1">
    <location>
        <begin position="637"/>
        <end position="721"/>
    </location>
</feature>
<gene>
    <name evidence="2" type="ORF">TBRA_LOCUS1456</name>
</gene>
<dbReference type="EMBL" id="CADCXV010000313">
    <property type="protein sequence ID" value="CAB0029419.1"/>
    <property type="molecule type" value="Genomic_DNA"/>
</dbReference>
<reference evidence="2 3" key="1">
    <citation type="submission" date="2020-02" db="EMBL/GenBank/DDBJ databases">
        <authorList>
            <person name="Ferguson B K."/>
        </authorList>
    </citation>
    <scope>NUCLEOTIDE SEQUENCE [LARGE SCALE GENOMIC DNA]</scope>
</reference>
<name>A0A6H5HVE5_9HYME</name>